<accession>A0A8D3CTG4</accession>
<dbReference type="InterPro" id="IPR050716">
    <property type="entry name" value="MAGUK"/>
</dbReference>
<feature type="domain" description="L27" evidence="1">
    <location>
        <begin position="61"/>
        <end position="118"/>
    </location>
</feature>
<evidence type="ECO:0000313" key="3">
    <source>
        <dbReference type="Proteomes" id="UP000694558"/>
    </source>
</evidence>
<sequence>MLSRTEHRGVCRLLSSVMSGTESHADREEDYRFLHSMLMEKKLHLLFKIHERLKRFEKRSPIPVQEHAARLASDLVEELIYHGWRDEVKELVDLFSKPHFKSLLFVHDAVARRDFEPSLPPVPEDALVEDEDSVKIVSLVKTKEPLVSKHVLCVSKLNIFGSPLSFCLPRVNEEIDALSCLFFSVWETDSLDQSKYFHIEIQYMVIY</sequence>
<dbReference type="PANTHER" id="PTHR23122">
    <property type="entry name" value="MEMBRANE-ASSOCIATED GUANYLATE KINASE MAGUK"/>
    <property type="match status" value="1"/>
</dbReference>
<dbReference type="GeneTree" id="ENSGT00940000156232"/>
<dbReference type="Proteomes" id="UP000694558">
    <property type="component" value="Chromosome 7"/>
</dbReference>
<dbReference type="Gene3D" id="1.10.287.650">
    <property type="entry name" value="L27 domain"/>
    <property type="match status" value="1"/>
</dbReference>
<dbReference type="InterPro" id="IPR014775">
    <property type="entry name" value="L27_C"/>
</dbReference>
<reference evidence="2" key="2">
    <citation type="submission" date="2025-08" db="UniProtKB">
        <authorList>
            <consortium name="Ensembl"/>
        </authorList>
    </citation>
    <scope>IDENTIFICATION</scope>
</reference>
<organism evidence="2 3">
    <name type="scientific">Scophthalmus maximus</name>
    <name type="common">Turbot</name>
    <name type="synonym">Psetta maxima</name>
    <dbReference type="NCBI Taxonomy" id="52904"/>
    <lineage>
        <taxon>Eukaryota</taxon>
        <taxon>Metazoa</taxon>
        <taxon>Chordata</taxon>
        <taxon>Craniata</taxon>
        <taxon>Vertebrata</taxon>
        <taxon>Euteleostomi</taxon>
        <taxon>Actinopterygii</taxon>
        <taxon>Neopterygii</taxon>
        <taxon>Teleostei</taxon>
        <taxon>Neoteleostei</taxon>
        <taxon>Acanthomorphata</taxon>
        <taxon>Carangaria</taxon>
        <taxon>Pleuronectiformes</taxon>
        <taxon>Pleuronectoidei</taxon>
        <taxon>Scophthalmidae</taxon>
        <taxon>Scophthalmus</taxon>
    </lineage>
</organism>
<dbReference type="Ensembl" id="ENSSMAT00000047938.1">
    <property type="protein sequence ID" value="ENSSMAP00000050572.1"/>
    <property type="gene ID" value="ENSSMAG00000011756.2"/>
</dbReference>
<evidence type="ECO:0000259" key="1">
    <source>
        <dbReference type="PROSITE" id="PS51022"/>
    </source>
</evidence>
<dbReference type="PROSITE" id="PS51022">
    <property type="entry name" value="L27"/>
    <property type="match status" value="1"/>
</dbReference>
<dbReference type="AlphaFoldDB" id="A0A8D3CTG4"/>
<proteinExistence type="predicted"/>
<reference evidence="2" key="1">
    <citation type="submission" date="2023-05" db="EMBL/GenBank/DDBJ databases">
        <title>High-quality long-read genome of Scophthalmus maximus.</title>
        <authorList>
            <person name="Lien S."/>
            <person name="Martinez P."/>
        </authorList>
    </citation>
    <scope>NUCLEOTIDE SEQUENCE [LARGE SCALE GENOMIC DNA]</scope>
</reference>
<dbReference type="InterPro" id="IPR004172">
    <property type="entry name" value="L27_dom"/>
</dbReference>
<name>A0A8D3CTG4_SCOMX</name>
<protein>
    <recommendedName>
        <fullName evidence="1">L27 domain-containing protein</fullName>
    </recommendedName>
</protein>
<dbReference type="Pfam" id="PF02828">
    <property type="entry name" value="L27"/>
    <property type="match status" value="1"/>
</dbReference>
<dbReference type="SUPFAM" id="SSF101288">
    <property type="entry name" value="L27 domain"/>
    <property type="match status" value="1"/>
</dbReference>
<dbReference type="InterPro" id="IPR036892">
    <property type="entry name" value="L27_dom_sf"/>
</dbReference>
<gene>
    <name evidence="2" type="primary">LOC118311508</name>
</gene>
<dbReference type="SMART" id="SM00569">
    <property type="entry name" value="L27"/>
    <property type="match status" value="2"/>
</dbReference>
<evidence type="ECO:0000313" key="2">
    <source>
        <dbReference type="Ensembl" id="ENSSMAP00000050572.1"/>
    </source>
</evidence>